<keyword evidence="1" id="KW-0407">Ion channel</keyword>
<dbReference type="Gene3D" id="2.60.120.10">
    <property type="entry name" value="Jelly Rolls"/>
    <property type="match status" value="1"/>
</dbReference>
<name>A0AAD4V197_PRUDU</name>
<evidence type="ECO:0000256" key="1">
    <source>
        <dbReference type="ARBA" id="ARBA00023303"/>
    </source>
</evidence>
<proteinExistence type="predicted"/>
<keyword evidence="1" id="KW-0813">Transport</keyword>
<accession>A0AAD4V197</accession>
<comment type="caution">
    <text evidence="2">The sequence shown here is derived from an EMBL/GenBank/DDBJ whole genome shotgun (WGS) entry which is preliminary data.</text>
</comment>
<dbReference type="GO" id="GO:0034220">
    <property type="term" value="P:monoatomic ion transmembrane transport"/>
    <property type="evidence" value="ECO:0007669"/>
    <property type="project" value="UniProtKB-KW"/>
</dbReference>
<gene>
    <name evidence="2" type="ORF">L3X38_036462</name>
</gene>
<dbReference type="AlphaFoldDB" id="A0AAD4V197"/>
<protein>
    <submittedName>
        <fullName evidence="2">Uncharacterized protein</fullName>
    </submittedName>
</protein>
<organism evidence="2 3">
    <name type="scientific">Prunus dulcis</name>
    <name type="common">Almond</name>
    <name type="synonym">Amygdalus dulcis</name>
    <dbReference type="NCBI Taxonomy" id="3755"/>
    <lineage>
        <taxon>Eukaryota</taxon>
        <taxon>Viridiplantae</taxon>
        <taxon>Streptophyta</taxon>
        <taxon>Embryophyta</taxon>
        <taxon>Tracheophyta</taxon>
        <taxon>Spermatophyta</taxon>
        <taxon>Magnoliopsida</taxon>
        <taxon>eudicotyledons</taxon>
        <taxon>Gunneridae</taxon>
        <taxon>Pentapetalae</taxon>
        <taxon>rosids</taxon>
        <taxon>fabids</taxon>
        <taxon>Rosales</taxon>
        <taxon>Rosaceae</taxon>
        <taxon>Amygdaloideae</taxon>
        <taxon>Amygdaleae</taxon>
        <taxon>Prunus</taxon>
    </lineage>
</organism>
<evidence type="ECO:0000313" key="2">
    <source>
        <dbReference type="EMBL" id="KAI5316755.1"/>
    </source>
</evidence>
<dbReference type="GO" id="GO:0016020">
    <property type="term" value="C:membrane"/>
    <property type="evidence" value="ECO:0007669"/>
    <property type="project" value="UniProtKB-SubCell"/>
</dbReference>
<sequence>MDDQVLKMMCDYLTPVTPNPDPSLTHGGKTKKILDQWPLRKLLRNVRFYGEELLTWASASGQFNLPTCPENVRCHTNVEGFALSAMDLTSVASKCKRPVEITKIL</sequence>
<dbReference type="PANTHER" id="PTHR45651">
    <property type="entry name" value="CYCLIC NUCLEOTIDE-GATED ION CHANNEL 15-RELATED-RELATED"/>
    <property type="match status" value="1"/>
</dbReference>
<keyword evidence="1" id="KW-0406">Ion transport</keyword>
<evidence type="ECO:0000313" key="3">
    <source>
        <dbReference type="Proteomes" id="UP001054821"/>
    </source>
</evidence>
<reference evidence="2 3" key="1">
    <citation type="journal article" date="2022" name="G3 (Bethesda)">
        <title>Whole-genome sequence and methylome profiling of the almond [Prunus dulcis (Mill.) D.A. Webb] cultivar 'Nonpareil'.</title>
        <authorList>
            <person name="D'Amico-Willman K.M."/>
            <person name="Ouma W.Z."/>
            <person name="Meulia T."/>
            <person name="Sideli G.M."/>
            <person name="Gradziel T.M."/>
            <person name="Fresnedo-Ramirez J."/>
        </authorList>
    </citation>
    <scope>NUCLEOTIDE SEQUENCE [LARGE SCALE GENOMIC DNA]</scope>
    <source>
        <strain evidence="2">Clone GOH B32 T37-40</strain>
    </source>
</reference>
<dbReference type="PANTHER" id="PTHR45651:SF68">
    <property type="entry name" value="ION TRANSPORT DOMAIN-CONTAINING PROTEIN"/>
    <property type="match status" value="1"/>
</dbReference>
<dbReference type="InterPro" id="IPR014710">
    <property type="entry name" value="RmlC-like_jellyroll"/>
</dbReference>
<keyword evidence="3" id="KW-1185">Reference proteome</keyword>
<dbReference type="EMBL" id="JAJFAZ020000007">
    <property type="protein sequence ID" value="KAI5316755.1"/>
    <property type="molecule type" value="Genomic_DNA"/>
</dbReference>
<dbReference type="Proteomes" id="UP001054821">
    <property type="component" value="Chromosome 7"/>
</dbReference>